<evidence type="ECO:0000313" key="3">
    <source>
        <dbReference type="Proteomes" id="UP000432727"/>
    </source>
</evidence>
<dbReference type="Proteomes" id="UP000432727">
    <property type="component" value="Unassembled WGS sequence"/>
</dbReference>
<organism evidence="2 3">
    <name type="scientific">Qipengyuania aquimaris</name>
    <dbReference type="NCBI Taxonomy" id="255984"/>
    <lineage>
        <taxon>Bacteria</taxon>
        <taxon>Pseudomonadati</taxon>
        <taxon>Pseudomonadota</taxon>
        <taxon>Alphaproteobacteria</taxon>
        <taxon>Sphingomonadales</taxon>
        <taxon>Erythrobacteraceae</taxon>
        <taxon>Qipengyuania</taxon>
    </lineage>
</organism>
<feature type="chain" id="PRO_5026262411" evidence="1">
    <location>
        <begin position="31"/>
        <end position="185"/>
    </location>
</feature>
<gene>
    <name evidence="2" type="ORF">GRI34_08135</name>
</gene>
<proteinExistence type="predicted"/>
<keyword evidence="3" id="KW-1185">Reference proteome</keyword>
<name>A0A6I4TPB3_9SPHN</name>
<dbReference type="Pfam" id="PF14352">
    <property type="entry name" value="DUF4402"/>
    <property type="match status" value="1"/>
</dbReference>
<evidence type="ECO:0000256" key="1">
    <source>
        <dbReference type="SAM" id="SignalP"/>
    </source>
</evidence>
<dbReference type="RefSeq" id="WP_160595496.1">
    <property type="nucleotide sequence ID" value="NZ_WTYI01000001.1"/>
</dbReference>
<comment type="caution">
    <text evidence="2">The sequence shown here is derived from an EMBL/GenBank/DDBJ whole genome shotgun (WGS) entry which is preliminary data.</text>
</comment>
<evidence type="ECO:0000313" key="2">
    <source>
        <dbReference type="EMBL" id="MXO96388.1"/>
    </source>
</evidence>
<dbReference type="AlphaFoldDB" id="A0A6I4TPB3"/>
<dbReference type="InterPro" id="IPR025514">
    <property type="entry name" value="DUF4402"/>
</dbReference>
<accession>A0A6I4TPB3</accession>
<dbReference type="OrthoDB" id="7409826at2"/>
<reference evidence="2 3" key="1">
    <citation type="submission" date="2019-12" db="EMBL/GenBank/DDBJ databases">
        <title>Genomic-based taxomic classification of the family Erythrobacteraceae.</title>
        <authorList>
            <person name="Xu L."/>
        </authorList>
    </citation>
    <scope>NUCLEOTIDE SEQUENCE [LARGE SCALE GENOMIC DNA]</scope>
    <source>
        <strain evidence="2 3">JCM 12189</strain>
    </source>
</reference>
<protein>
    <submittedName>
        <fullName evidence="2">DUF4402 domain-containing protein</fullName>
    </submittedName>
</protein>
<dbReference type="EMBL" id="WTYI01000001">
    <property type="protein sequence ID" value="MXO96388.1"/>
    <property type="molecule type" value="Genomic_DNA"/>
</dbReference>
<sequence length="185" mass="19556">MSRLKSIRGNSAFSAACALVCLLAASPAASNSPQVSVQNPSALRFGTFAVPNSGFREVSPRGGISSGGIFALDDTGVGPARFVVQYDRGNNGRRELNLVIEIVFSAPSTYAQGGITARLSRYQIDLPGYGAVRPGQVIRIEMPNCRQRVCSRAFNLGGRIDVDRNFGGGLVEIPIVVDAAVISVR</sequence>
<keyword evidence="1" id="KW-0732">Signal</keyword>
<feature type="signal peptide" evidence="1">
    <location>
        <begin position="1"/>
        <end position="30"/>
    </location>
</feature>